<dbReference type="Proteomes" id="UP000003423">
    <property type="component" value="Unassembled WGS sequence"/>
</dbReference>
<gene>
    <name evidence="1" type="ORF">BD31_I0791</name>
</gene>
<proteinExistence type="predicted"/>
<organism evidence="1 2">
    <name type="scientific">Candidatus Nitrosopumilus salarius BD31</name>
    <dbReference type="NCBI Taxonomy" id="859350"/>
    <lineage>
        <taxon>Archaea</taxon>
        <taxon>Nitrososphaerota</taxon>
        <taxon>Nitrososphaeria</taxon>
        <taxon>Nitrosopumilales</taxon>
        <taxon>Nitrosopumilaceae</taxon>
        <taxon>Nitrosopumilus</taxon>
    </lineage>
</organism>
<evidence type="ECO:0000313" key="2">
    <source>
        <dbReference type="Proteomes" id="UP000003423"/>
    </source>
</evidence>
<comment type="caution">
    <text evidence="1">The sequence shown here is derived from an EMBL/GenBank/DDBJ whole genome shotgun (WGS) entry which is preliminary data.</text>
</comment>
<reference evidence="1 2" key="1">
    <citation type="journal article" date="2012" name="J. Bacteriol.">
        <title>Genome sequence of "Candidatus Nitrosopumilus salaria" BD31, an ammonia-oxidizing archaeon from the San Francisco Bay estuary.</title>
        <authorList>
            <person name="Mosier A.C."/>
            <person name="Allen E.E."/>
            <person name="Kim M."/>
            <person name="Ferriera S."/>
            <person name="Francis C.A."/>
        </authorList>
    </citation>
    <scope>NUCLEOTIDE SEQUENCE [LARGE SCALE GENOMIC DNA]</scope>
    <source>
        <strain evidence="1 2">BD31</strain>
    </source>
</reference>
<sequence length="61" mass="7507">MDFPEIQDNEFQRTLMNILDLSSKDNTYKFAFMRFLLDYCNEHAKTHVEFSTVAEYFFKYY</sequence>
<accession>I3CZY7</accession>
<evidence type="ECO:0000313" key="1">
    <source>
        <dbReference type="EMBL" id="EIJ65030.1"/>
    </source>
</evidence>
<dbReference type="EMBL" id="AEXL02000161">
    <property type="protein sequence ID" value="EIJ65030.1"/>
    <property type="molecule type" value="Genomic_DNA"/>
</dbReference>
<name>I3CZY7_9ARCH</name>
<dbReference type="AlphaFoldDB" id="I3CZY7"/>
<protein>
    <submittedName>
        <fullName evidence="1">Uncharacterized protein</fullName>
    </submittedName>
</protein>
<keyword evidence="2" id="KW-1185">Reference proteome</keyword>